<accession>B3RSG7</accession>
<evidence type="ECO:0000313" key="3">
    <source>
        <dbReference type="EMBL" id="EDV27052.1"/>
    </source>
</evidence>
<name>B3RSG7_TRIAD</name>
<dbReference type="RefSeq" id="XP_002111048.1">
    <property type="nucleotide sequence ID" value="XM_002111012.1"/>
</dbReference>
<dbReference type="CTD" id="6751724"/>
<evidence type="ECO:0000313" key="4">
    <source>
        <dbReference type="Proteomes" id="UP000009022"/>
    </source>
</evidence>
<keyword evidence="4" id="KW-1185">Reference proteome</keyword>
<dbReference type="GeneID" id="6751724"/>
<dbReference type="OrthoDB" id="2161974at2759"/>
<gene>
    <name evidence="3" type="ORF">TRIADDRAFT_54590</name>
</gene>
<proteinExistence type="predicted"/>
<dbReference type="KEGG" id="tad:TRIADDRAFT_54590"/>
<dbReference type="InParanoid" id="B3RSG7"/>
<dbReference type="InterPro" id="IPR039041">
    <property type="entry name" value="Nav/unc-53"/>
</dbReference>
<sequence length="205" mass="23608">MVTRWILLSNDKPPISTLLEKYYAIRSAEFNPKPRNDAIPSVCKVFDKLPKMWSIINESILKFGSSQLMLGPKLFMSCPSDYQKSEIWFTDLWNYSIAPYVMELVRWKLENAPEASLADWKSPLQTILNTGNYPWQNNINQAKANLRDITPHDIQREPIPIKNVSDTEKSNTNNSEQDLMALLKRVMEINSPYASSDELPLESNI</sequence>
<dbReference type="Proteomes" id="UP000009022">
    <property type="component" value="Unassembled WGS sequence"/>
</dbReference>
<feature type="domain" description="CortBP2/NAV1-like AAA+ ATPase lid" evidence="2">
    <location>
        <begin position="40"/>
        <end position="143"/>
    </location>
</feature>
<dbReference type="InterPro" id="IPR057568">
    <property type="entry name" value="CortBP2_NAV1-like_AAA_lid"/>
</dbReference>
<dbReference type="AlphaFoldDB" id="B3RSG7"/>
<keyword evidence="1" id="KW-0175">Coiled coil</keyword>
<dbReference type="EMBL" id="DS985243">
    <property type="protein sequence ID" value="EDV27052.1"/>
    <property type="molecule type" value="Genomic_DNA"/>
</dbReference>
<evidence type="ECO:0000256" key="1">
    <source>
        <dbReference type="ARBA" id="ARBA00023054"/>
    </source>
</evidence>
<protein>
    <recommendedName>
        <fullName evidence="2">CortBP2/NAV1-like AAA+ ATPase lid domain-containing protein</fullName>
    </recommendedName>
</protein>
<reference evidence="3 4" key="1">
    <citation type="journal article" date="2008" name="Nature">
        <title>The Trichoplax genome and the nature of placozoans.</title>
        <authorList>
            <person name="Srivastava M."/>
            <person name="Begovic E."/>
            <person name="Chapman J."/>
            <person name="Putnam N.H."/>
            <person name="Hellsten U."/>
            <person name="Kawashima T."/>
            <person name="Kuo A."/>
            <person name="Mitros T."/>
            <person name="Salamov A."/>
            <person name="Carpenter M.L."/>
            <person name="Signorovitch A.Y."/>
            <person name="Moreno M.A."/>
            <person name="Kamm K."/>
            <person name="Grimwood J."/>
            <person name="Schmutz J."/>
            <person name="Shapiro H."/>
            <person name="Grigoriev I.V."/>
            <person name="Buss L.W."/>
            <person name="Schierwater B."/>
            <person name="Dellaporta S.L."/>
            <person name="Rokhsar D.S."/>
        </authorList>
    </citation>
    <scope>NUCLEOTIDE SEQUENCE [LARGE SCALE GENOMIC DNA]</scope>
    <source>
        <strain evidence="3 4">Grell-BS-1999</strain>
    </source>
</reference>
<dbReference type="GO" id="GO:0022008">
    <property type="term" value="P:neurogenesis"/>
    <property type="evidence" value="ECO:0007669"/>
    <property type="project" value="InterPro"/>
</dbReference>
<dbReference type="PANTHER" id="PTHR12784:SF28">
    <property type="entry name" value="PROTEIN SICKIE"/>
    <property type="match status" value="1"/>
</dbReference>
<dbReference type="STRING" id="10228.B3RSG7"/>
<dbReference type="Pfam" id="PF25408">
    <property type="entry name" value="AAA_lid_NAV1"/>
    <property type="match status" value="1"/>
</dbReference>
<evidence type="ECO:0000259" key="2">
    <source>
        <dbReference type="Pfam" id="PF25408"/>
    </source>
</evidence>
<organism evidence="3 4">
    <name type="scientific">Trichoplax adhaerens</name>
    <name type="common">Trichoplax reptans</name>
    <dbReference type="NCBI Taxonomy" id="10228"/>
    <lineage>
        <taxon>Eukaryota</taxon>
        <taxon>Metazoa</taxon>
        <taxon>Placozoa</taxon>
        <taxon>Uniplacotomia</taxon>
        <taxon>Trichoplacea</taxon>
        <taxon>Trichoplacidae</taxon>
        <taxon>Trichoplax</taxon>
    </lineage>
</organism>
<dbReference type="PANTHER" id="PTHR12784">
    <property type="entry name" value="STEERIN"/>
    <property type="match status" value="1"/>
</dbReference>
<dbReference type="HOGENOM" id="CLU_1201145_0_0_1"/>